<comment type="catalytic activity">
    <reaction evidence="9">
        <text>(S)-cystathionine ketimine + NADPH + 2 H(+) = (3R,5S)-2,3,5,6,7-pentahydro-1,4-thiazepine-3,5-dicarboxylate + NADP(+)</text>
        <dbReference type="Rhea" id="RHEA:68036"/>
        <dbReference type="ChEBI" id="CHEBI:15378"/>
        <dbReference type="ChEBI" id="CHEBI:57783"/>
        <dbReference type="ChEBI" id="CHEBI:58349"/>
        <dbReference type="ChEBI" id="CHEBI:176808"/>
        <dbReference type="ChEBI" id="CHEBI:176810"/>
    </reaction>
    <physiologicalReaction direction="left-to-right" evidence="9">
        <dbReference type="Rhea" id="RHEA:68037"/>
    </physiologicalReaction>
</comment>
<dbReference type="EMBL" id="CH902640">
    <property type="protein sequence ID" value="EDV38326.1"/>
    <property type="molecule type" value="Genomic_DNA"/>
</dbReference>
<dbReference type="SUPFAM" id="SSF51735">
    <property type="entry name" value="NAD(P)-binding Rossmann-fold domains"/>
    <property type="match status" value="1"/>
</dbReference>
<name>B3N0C2_DROAN</name>
<comment type="catalytic activity">
    <reaction evidence="14">
        <text>L-pipecolate + NADP(+) = Delta(1)-piperideine-2-carboxylate + NADPH + H(+)</text>
        <dbReference type="Rhea" id="RHEA:12524"/>
        <dbReference type="ChEBI" id="CHEBI:15378"/>
        <dbReference type="ChEBI" id="CHEBI:57783"/>
        <dbReference type="ChEBI" id="CHEBI:58349"/>
        <dbReference type="ChEBI" id="CHEBI:61185"/>
        <dbReference type="ChEBI" id="CHEBI:77631"/>
        <dbReference type="EC" id="1.5.1.1"/>
    </reaction>
    <physiologicalReaction direction="right-to-left" evidence="14">
        <dbReference type="Rhea" id="RHEA:12526"/>
    </physiologicalReaction>
</comment>
<dbReference type="OMA" id="VKIVNVH"/>
<evidence type="ECO:0000256" key="16">
    <source>
        <dbReference type="ARBA" id="ARBA00093598"/>
    </source>
</evidence>
<dbReference type="STRING" id="7217.B3N0C2"/>
<dbReference type="SMR" id="B3N0C2"/>
<evidence type="ECO:0000313" key="19">
    <source>
        <dbReference type="Proteomes" id="UP000007801"/>
    </source>
</evidence>
<dbReference type="Gene3D" id="3.30.1780.10">
    <property type="entry name" value="ornithine cyclodeaminase, domain 1"/>
    <property type="match status" value="1"/>
</dbReference>
<dbReference type="FunCoup" id="B3N0C2">
    <property type="interactions" value="14"/>
</dbReference>
<evidence type="ECO:0000313" key="18">
    <source>
        <dbReference type="EMBL" id="EDV38326.1"/>
    </source>
</evidence>
<comment type="catalytic activity">
    <reaction evidence="11">
        <text>(S)-cystathionine ketimine + NADH + 2 H(+) = (3R,5S)-2,3,5,6,7-pentahydro-1,4-thiazepine-3,5-dicarboxylate + NAD(+)</text>
        <dbReference type="Rhea" id="RHEA:68032"/>
        <dbReference type="ChEBI" id="CHEBI:15378"/>
        <dbReference type="ChEBI" id="CHEBI:57540"/>
        <dbReference type="ChEBI" id="CHEBI:57945"/>
        <dbReference type="ChEBI" id="CHEBI:176808"/>
        <dbReference type="ChEBI" id="CHEBI:176810"/>
    </reaction>
    <physiologicalReaction direction="left-to-right" evidence="11">
        <dbReference type="Rhea" id="RHEA:68033"/>
    </physiologicalReaction>
</comment>
<comment type="catalytic activity">
    <reaction evidence="6">
        <text>Delta(2)-thiazoline-2-carboxylate + NADPH + 2 H(+) = L-thiazolidine-2-carboxylate + NADP(+)</text>
        <dbReference type="Rhea" id="RHEA:68072"/>
        <dbReference type="ChEBI" id="CHEBI:15378"/>
        <dbReference type="ChEBI" id="CHEBI:57783"/>
        <dbReference type="ChEBI" id="CHEBI:58349"/>
        <dbReference type="ChEBI" id="CHEBI:176895"/>
        <dbReference type="ChEBI" id="CHEBI:176896"/>
    </reaction>
    <physiologicalReaction direction="left-to-right" evidence="6">
        <dbReference type="Rhea" id="RHEA:68073"/>
    </physiologicalReaction>
</comment>
<dbReference type="Gene3D" id="3.40.50.720">
    <property type="entry name" value="NAD(P)-binding Rossmann-like Domain"/>
    <property type="match status" value="1"/>
</dbReference>
<dbReference type="InterPro" id="IPR003462">
    <property type="entry name" value="ODC_Mu_crystall"/>
</dbReference>
<protein>
    <recommendedName>
        <fullName evidence="3">Ketimine reductase mu-crystallin</fullName>
        <ecNumber evidence="16">1.5.1.1</ecNumber>
        <ecNumber evidence="2">1.5.1.25</ecNumber>
    </recommendedName>
    <alternativeName>
        <fullName evidence="17">1-piperideine-2-carboxylate/1-pyrroline-2-carboxylate reductase</fullName>
    </alternativeName>
    <alternativeName>
        <fullName evidence="4">NADP-regulated thyroid-hormone-binding protein</fullName>
    </alternativeName>
</protein>
<comment type="catalytic activity">
    <reaction evidence="13">
        <text>L-proline + NAD(+) = 1-pyrroline-2-carboxylate + NADH + H(+)</text>
        <dbReference type="Rhea" id="RHEA:20321"/>
        <dbReference type="ChEBI" id="CHEBI:15378"/>
        <dbReference type="ChEBI" id="CHEBI:39785"/>
        <dbReference type="ChEBI" id="CHEBI:57540"/>
        <dbReference type="ChEBI" id="CHEBI:57945"/>
        <dbReference type="ChEBI" id="CHEBI:60039"/>
        <dbReference type="EC" id="1.5.1.1"/>
    </reaction>
    <physiologicalReaction direction="right-to-left" evidence="13">
        <dbReference type="Rhea" id="RHEA:20323"/>
    </physiologicalReaction>
</comment>
<dbReference type="PANTHER" id="PTHR13812">
    <property type="entry name" value="KETIMINE REDUCTASE MU-CRYSTALLIN"/>
    <property type="match status" value="1"/>
</dbReference>
<organism evidence="18 19">
    <name type="scientific">Drosophila ananassae</name>
    <name type="common">Fruit fly</name>
    <dbReference type="NCBI Taxonomy" id="7217"/>
    <lineage>
        <taxon>Eukaryota</taxon>
        <taxon>Metazoa</taxon>
        <taxon>Ecdysozoa</taxon>
        <taxon>Arthropoda</taxon>
        <taxon>Hexapoda</taxon>
        <taxon>Insecta</taxon>
        <taxon>Pterygota</taxon>
        <taxon>Neoptera</taxon>
        <taxon>Endopterygota</taxon>
        <taxon>Diptera</taxon>
        <taxon>Brachycera</taxon>
        <taxon>Muscomorpha</taxon>
        <taxon>Ephydroidea</taxon>
        <taxon>Drosophilidae</taxon>
        <taxon>Drosophila</taxon>
        <taxon>Sophophora</taxon>
    </lineage>
</organism>
<dbReference type="PIRSF" id="PIRSF001439">
    <property type="entry name" value="CryM"/>
    <property type="match status" value="1"/>
</dbReference>
<evidence type="ECO:0000256" key="7">
    <source>
        <dbReference type="ARBA" id="ARBA00093203"/>
    </source>
</evidence>
<dbReference type="InterPro" id="IPR036291">
    <property type="entry name" value="NAD(P)-bd_dom_sf"/>
</dbReference>
<comment type="catalytic activity">
    <reaction evidence="7">
        <text>L-proline + NADP(+) = 1-pyrroline-2-carboxylate + NADPH + H(+)</text>
        <dbReference type="Rhea" id="RHEA:20317"/>
        <dbReference type="ChEBI" id="CHEBI:15378"/>
        <dbReference type="ChEBI" id="CHEBI:39785"/>
        <dbReference type="ChEBI" id="CHEBI:57783"/>
        <dbReference type="ChEBI" id="CHEBI:58349"/>
        <dbReference type="ChEBI" id="CHEBI:60039"/>
        <dbReference type="EC" id="1.5.1.1"/>
    </reaction>
    <physiologicalReaction direction="right-to-left" evidence="7">
        <dbReference type="Rhea" id="RHEA:20319"/>
    </physiologicalReaction>
</comment>
<evidence type="ECO:0000256" key="15">
    <source>
        <dbReference type="ARBA" id="ARBA00093567"/>
    </source>
</evidence>
<evidence type="ECO:0000256" key="17">
    <source>
        <dbReference type="ARBA" id="ARBA00093650"/>
    </source>
</evidence>
<evidence type="ECO:0000256" key="13">
    <source>
        <dbReference type="ARBA" id="ARBA00093264"/>
    </source>
</evidence>
<sequence length="344" mass="36654">MSDTTPAYYGADAVGPFLTWPLVNEAVESALKAVVKSSPALTAQPRRTFTPIGSQSVQDQGLLLTMPAFVGNYETSSRGGSSTLACKLVTSFSGNAQRQPPLPSILAHVLVFSHQTGQLAAIMEATDLTTRRTVAASLVSTKYLYFRRFGPDAEVTRPITVAIVGCGVQGQMHALAFCQSFRVRKLLCNNRSRAKAEELAKLIGLEVGGQAVEVCESSREACHEADVICVATFAKEPLIHSQDLKPSGGVHINAVGAGEIHFSEVAPSVYRRSKVYVDCYANAEAELVGLPAPITAEVGEVILSKDYPKEQDITVFQSMGMASEDACVAQAVLDAISAGKDKDE</sequence>
<accession>B3N0C2</accession>
<evidence type="ECO:0000256" key="11">
    <source>
        <dbReference type="ARBA" id="ARBA00093250"/>
    </source>
</evidence>
<comment type="subunit">
    <text evidence="15">Homodimer. Binds the thyroid hormone triiodothyronine (T3); T3 binding inhibits enzymatic activity.</text>
</comment>
<dbReference type="EC" id="1.5.1.1" evidence="16"/>
<dbReference type="PhylomeDB" id="B3N0C2"/>
<dbReference type="GO" id="GO:0050241">
    <property type="term" value="F:pyrroline-2-carboxylate reductase activity"/>
    <property type="evidence" value="ECO:0007669"/>
    <property type="project" value="UniProtKB-EC"/>
</dbReference>
<evidence type="ECO:0000256" key="8">
    <source>
        <dbReference type="ARBA" id="ARBA00093226"/>
    </source>
</evidence>
<evidence type="ECO:0000256" key="14">
    <source>
        <dbReference type="ARBA" id="ARBA00093273"/>
    </source>
</evidence>
<comment type="catalytic activity">
    <reaction evidence="5">
        <text>L-pipecolate + NAD(+) = Delta(1)-piperideine-2-carboxylate + NADH + H(+)</text>
        <dbReference type="Rhea" id="RHEA:30807"/>
        <dbReference type="ChEBI" id="CHEBI:15378"/>
        <dbReference type="ChEBI" id="CHEBI:57540"/>
        <dbReference type="ChEBI" id="CHEBI:57945"/>
        <dbReference type="ChEBI" id="CHEBI:61185"/>
        <dbReference type="ChEBI" id="CHEBI:77631"/>
        <dbReference type="EC" id="1.5.1.1"/>
    </reaction>
    <physiologicalReaction direction="right-to-left" evidence="5">
        <dbReference type="Rhea" id="RHEA:30809"/>
    </physiologicalReaction>
</comment>
<comment type="catalytic activity">
    <reaction evidence="10">
        <text>(R)-lanthionine ketimine + NADPH + 2 H(+) = (3R,5R)-1,4-thiomorpholine-3,5-dicarboxylate + NADP(+)</text>
        <dbReference type="Rhea" id="RHEA:68040"/>
        <dbReference type="ChEBI" id="CHEBI:15378"/>
        <dbReference type="ChEBI" id="CHEBI:57783"/>
        <dbReference type="ChEBI" id="CHEBI:58349"/>
        <dbReference type="ChEBI" id="CHEBI:176891"/>
        <dbReference type="ChEBI" id="CHEBI:176892"/>
    </reaction>
    <physiologicalReaction direction="left-to-right" evidence="10">
        <dbReference type="Rhea" id="RHEA:68041"/>
    </physiologicalReaction>
</comment>
<dbReference type="InterPro" id="IPR023401">
    <property type="entry name" value="ODC_N"/>
</dbReference>
<dbReference type="GO" id="GO:0005737">
    <property type="term" value="C:cytoplasm"/>
    <property type="evidence" value="ECO:0007669"/>
    <property type="project" value="TreeGrafter"/>
</dbReference>
<comment type="similarity">
    <text evidence="1">Belongs to the ornithine cyclodeaminase/mu-crystallin family.</text>
</comment>
<dbReference type="HOGENOM" id="CLU_042088_1_1_1"/>
<dbReference type="AlphaFoldDB" id="B3N0C2"/>
<evidence type="ECO:0000256" key="2">
    <source>
        <dbReference type="ARBA" id="ARBA00012883"/>
    </source>
</evidence>
<evidence type="ECO:0000256" key="12">
    <source>
        <dbReference type="ARBA" id="ARBA00093263"/>
    </source>
</evidence>
<gene>
    <name evidence="18" type="primary">Dana\GF21752</name>
    <name evidence="18" type="synonym">dana_GLEANR_5658</name>
    <name evidence="18" type="ORF">GF21752</name>
</gene>
<keyword evidence="19" id="KW-1185">Reference proteome</keyword>
<dbReference type="GO" id="GO:0042562">
    <property type="term" value="F:hormone binding"/>
    <property type="evidence" value="ECO:0007669"/>
    <property type="project" value="TreeGrafter"/>
</dbReference>
<evidence type="ECO:0000256" key="9">
    <source>
        <dbReference type="ARBA" id="ARBA00093227"/>
    </source>
</evidence>
<dbReference type="Pfam" id="PF02423">
    <property type="entry name" value="OCD_Mu_crystall"/>
    <property type="match status" value="1"/>
</dbReference>
<evidence type="ECO:0000256" key="5">
    <source>
        <dbReference type="ARBA" id="ARBA00093190"/>
    </source>
</evidence>
<comment type="catalytic activity">
    <reaction evidence="8">
        <text>(3R)-1,4-thiomorpholine-3-carboxylate + NAD(+) = 3,4-dehydrothiomorpholine-3-carboxylate + NADH + 2 H(+)</text>
        <dbReference type="Rhea" id="RHEA:12504"/>
        <dbReference type="ChEBI" id="CHEBI:15378"/>
        <dbReference type="ChEBI" id="CHEBI:57540"/>
        <dbReference type="ChEBI" id="CHEBI:57945"/>
        <dbReference type="ChEBI" id="CHEBI:58517"/>
        <dbReference type="ChEBI" id="CHEBI:176873"/>
        <dbReference type="EC" id="1.5.1.25"/>
    </reaction>
    <physiologicalReaction direction="right-to-left" evidence="8">
        <dbReference type="Rhea" id="RHEA:12506"/>
    </physiologicalReaction>
</comment>
<evidence type="ECO:0000256" key="3">
    <source>
        <dbReference type="ARBA" id="ARBA00015173"/>
    </source>
</evidence>
<evidence type="ECO:0000256" key="1">
    <source>
        <dbReference type="ARBA" id="ARBA00008903"/>
    </source>
</evidence>
<comment type="catalytic activity">
    <reaction evidence="12">
        <text>(3R)-1,4-thiomorpholine-3-carboxylate + NADP(+) = 3,4-dehydrothiomorpholine-3-carboxylate + NADPH + 2 H(+)</text>
        <dbReference type="Rhea" id="RHEA:12500"/>
        <dbReference type="ChEBI" id="CHEBI:15378"/>
        <dbReference type="ChEBI" id="CHEBI:57783"/>
        <dbReference type="ChEBI" id="CHEBI:58349"/>
        <dbReference type="ChEBI" id="CHEBI:58517"/>
        <dbReference type="ChEBI" id="CHEBI:176873"/>
        <dbReference type="EC" id="1.5.1.25"/>
    </reaction>
    <physiologicalReaction direction="right-to-left" evidence="12">
        <dbReference type="Rhea" id="RHEA:12502"/>
    </physiologicalReaction>
</comment>
<dbReference type="Proteomes" id="UP000007801">
    <property type="component" value="Unassembled WGS sequence"/>
</dbReference>
<proteinExistence type="inferred from homology"/>
<dbReference type="InParanoid" id="B3N0C2"/>
<reference evidence="18 19" key="1">
    <citation type="journal article" date="2007" name="Nature">
        <title>Evolution of genes and genomes on the Drosophila phylogeny.</title>
        <authorList>
            <consortium name="Drosophila 12 Genomes Consortium"/>
            <person name="Clark A.G."/>
            <person name="Eisen M.B."/>
            <person name="Smith D.R."/>
            <person name="Bergman C.M."/>
            <person name="Oliver B."/>
            <person name="Markow T.A."/>
            <person name="Kaufman T.C."/>
            <person name="Kellis M."/>
            <person name="Gelbart W."/>
            <person name="Iyer V.N."/>
            <person name="Pollard D.A."/>
            <person name="Sackton T.B."/>
            <person name="Larracuente A.M."/>
            <person name="Singh N.D."/>
            <person name="Abad J.P."/>
            <person name="Abt D.N."/>
            <person name="Adryan B."/>
            <person name="Aguade M."/>
            <person name="Akashi H."/>
            <person name="Anderson W.W."/>
            <person name="Aquadro C.F."/>
            <person name="Ardell D.H."/>
            <person name="Arguello R."/>
            <person name="Artieri C.G."/>
            <person name="Barbash D.A."/>
            <person name="Barker D."/>
            <person name="Barsanti P."/>
            <person name="Batterham P."/>
            <person name="Batzoglou S."/>
            <person name="Begun D."/>
            <person name="Bhutkar A."/>
            <person name="Blanco E."/>
            <person name="Bosak S.A."/>
            <person name="Bradley R.K."/>
            <person name="Brand A.D."/>
            <person name="Brent M.R."/>
            <person name="Brooks A.N."/>
            <person name="Brown R.H."/>
            <person name="Butlin R.K."/>
            <person name="Caggese C."/>
            <person name="Calvi B.R."/>
            <person name="Bernardo de Carvalho A."/>
            <person name="Caspi A."/>
            <person name="Castrezana S."/>
            <person name="Celniker S.E."/>
            <person name="Chang J.L."/>
            <person name="Chapple C."/>
            <person name="Chatterji S."/>
            <person name="Chinwalla A."/>
            <person name="Civetta A."/>
            <person name="Clifton S.W."/>
            <person name="Comeron J.M."/>
            <person name="Costello J.C."/>
            <person name="Coyne J.A."/>
            <person name="Daub J."/>
            <person name="David R.G."/>
            <person name="Delcher A.L."/>
            <person name="Delehaunty K."/>
            <person name="Do C.B."/>
            <person name="Ebling H."/>
            <person name="Edwards K."/>
            <person name="Eickbush T."/>
            <person name="Evans J.D."/>
            <person name="Filipski A."/>
            <person name="Findeiss S."/>
            <person name="Freyhult E."/>
            <person name="Fulton L."/>
            <person name="Fulton R."/>
            <person name="Garcia A.C."/>
            <person name="Gardiner A."/>
            <person name="Garfield D.A."/>
            <person name="Garvin B.E."/>
            <person name="Gibson G."/>
            <person name="Gilbert D."/>
            <person name="Gnerre S."/>
            <person name="Godfrey J."/>
            <person name="Good R."/>
            <person name="Gotea V."/>
            <person name="Gravely B."/>
            <person name="Greenberg A.J."/>
            <person name="Griffiths-Jones S."/>
            <person name="Gross S."/>
            <person name="Guigo R."/>
            <person name="Gustafson E.A."/>
            <person name="Haerty W."/>
            <person name="Hahn M.W."/>
            <person name="Halligan D.L."/>
            <person name="Halpern A.L."/>
            <person name="Halter G.M."/>
            <person name="Han M.V."/>
            <person name="Heger A."/>
            <person name="Hillier L."/>
            <person name="Hinrichs A.S."/>
            <person name="Holmes I."/>
            <person name="Hoskins R.A."/>
            <person name="Hubisz M.J."/>
            <person name="Hultmark D."/>
            <person name="Huntley M.A."/>
            <person name="Jaffe D.B."/>
            <person name="Jagadeeshan S."/>
            <person name="Jeck W.R."/>
            <person name="Johnson J."/>
            <person name="Jones C.D."/>
            <person name="Jordan W.C."/>
            <person name="Karpen G.H."/>
            <person name="Kataoka E."/>
            <person name="Keightley P.D."/>
            <person name="Kheradpour P."/>
            <person name="Kirkness E.F."/>
            <person name="Koerich L.B."/>
            <person name="Kristiansen K."/>
            <person name="Kudrna D."/>
            <person name="Kulathinal R.J."/>
            <person name="Kumar S."/>
            <person name="Kwok R."/>
            <person name="Lander E."/>
            <person name="Langley C.H."/>
            <person name="Lapoint R."/>
            <person name="Lazzaro B.P."/>
            <person name="Lee S.J."/>
            <person name="Levesque L."/>
            <person name="Li R."/>
            <person name="Lin C.F."/>
            <person name="Lin M.F."/>
            <person name="Lindblad-Toh K."/>
            <person name="Llopart A."/>
            <person name="Long M."/>
            <person name="Low L."/>
            <person name="Lozovsky E."/>
            <person name="Lu J."/>
            <person name="Luo M."/>
            <person name="Machado C.A."/>
            <person name="Makalowski W."/>
            <person name="Marzo M."/>
            <person name="Matsuda M."/>
            <person name="Matzkin L."/>
            <person name="McAllister B."/>
            <person name="McBride C.S."/>
            <person name="McKernan B."/>
            <person name="McKernan K."/>
            <person name="Mendez-Lago M."/>
            <person name="Minx P."/>
            <person name="Mollenhauer M.U."/>
            <person name="Montooth K."/>
            <person name="Mount S.M."/>
            <person name="Mu X."/>
            <person name="Myers E."/>
            <person name="Negre B."/>
            <person name="Newfeld S."/>
            <person name="Nielsen R."/>
            <person name="Noor M.A."/>
            <person name="O'Grady P."/>
            <person name="Pachter L."/>
            <person name="Papaceit M."/>
            <person name="Parisi M.J."/>
            <person name="Parisi M."/>
            <person name="Parts L."/>
            <person name="Pedersen J.S."/>
            <person name="Pesole G."/>
            <person name="Phillippy A.M."/>
            <person name="Ponting C.P."/>
            <person name="Pop M."/>
            <person name="Porcelli D."/>
            <person name="Powell J.R."/>
            <person name="Prohaska S."/>
            <person name="Pruitt K."/>
            <person name="Puig M."/>
            <person name="Quesneville H."/>
            <person name="Ram K.R."/>
            <person name="Rand D."/>
            <person name="Rasmussen M.D."/>
            <person name="Reed L.K."/>
            <person name="Reenan R."/>
            <person name="Reily A."/>
            <person name="Remington K.A."/>
            <person name="Rieger T.T."/>
            <person name="Ritchie M.G."/>
            <person name="Robin C."/>
            <person name="Rogers Y.H."/>
            <person name="Rohde C."/>
            <person name="Rozas J."/>
            <person name="Rubenfield M.J."/>
            <person name="Ruiz A."/>
            <person name="Russo S."/>
            <person name="Salzberg S.L."/>
            <person name="Sanchez-Gracia A."/>
            <person name="Saranga D.J."/>
            <person name="Sato H."/>
            <person name="Schaeffer S.W."/>
            <person name="Schatz M.C."/>
            <person name="Schlenke T."/>
            <person name="Schwartz R."/>
            <person name="Segarra C."/>
            <person name="Singh R.S."/>
            <person name="Sirot L."/>
            <person name="Sirota M."/>
            <person name="Sisneros N.B."/>
            <person name="Smith C.D."/>
            <person name="Smith T.F."/>
            <person name="Spieth J."/>
            <person name="Stage D.E."/>
            <person name="Stark A."/>
            <person name="Stephan W."/>
            <person name="Strausberg R.L."/>
            <person name="Strempel S."/>
            <person name="Sturgill D."/>
            <person name="Sutton G."/>
            <person name="Sutton G.G."/>
            <person name="Tao W."/>
            <person name="Teichmann S."/>
            <person name="Tobari Y.N."/>
            <person name="Tomimura Y."/>
            <person name="Tsolas J.M."/>
            <person name="Valente V.L."/>
            <person name="Venter E."/>
            <person name="Venter J.C."/>
            <person name="Vicario S."/>
            <person name="Vieira F.G."/>
            <person name="Vilella A.J."/>
            <person name="Villasante A."/>
            <person name="Walenz B."/>
            <person name="Wang J."/>
            <person name="Wasserman M."/>
            <person name="Watts T."/>
            <person name="Wilson D."/>
            <person name="Wilson R.K."/>
            <person name="Wing R.A."/>
            <person name="Wolfner M.F."/>
            <person name="Wong A."/>
            <person name="Wong G.K."/>
            <person name="Wu C.I."/>
            <person name="Wu G."/>
            <person name="Yamamoto D."/>
            <person name="Yang H.P."/>
            <person name="Yang S.P."/>
            <person name="Yorke J.A."/>
            <person name="Yoshida K."/>
            <person name="Zdobnov E."/>
            <person name="Zhang P."/>
            <person name="Zhang Y."/>
            <person name="Zimin A.V."/>
            <person name="Baldwin J."/>
            <person name="Abdouelleil A."/>
            <person name="Abdulkadir J."/>
            <person name="Abebe A."/>
            <person name="Abera B."/>
            <person name="Abreu J."/>
            <person name="Acer S.C."/>
            <person name="Aftuck L."/>
            <person name="Alexander A."/>
            <person name="An P."/>
            <person name="Anderson E."/>
            <person name="Anderson S."/>
            <person name="Arachi H."/>
            <person name="Azer M."/>
            <person name="Bachantsang P."/>
            <person name="Barry A."/>
            <person name="Bayul T."/>
            <person name="Berlin A."/>
            <person name="Bessette D."/>
            <person name="Bloom T."/>
            <person name="Blye J."/>
            <person name="Boguslavskiy L."/>
            <person name="Bonnet C."/>
            <person name="Boukhgalter B."/>
            <person name="Bourzgui I."/>
            <person name="Brown A."/>
            <person name="Cahill P."/>
            <person name="Channer S."/>
            <person name="Cheshatsang Y."/>
            <person name="Chuda L."/>
            <person name="Citroen M."/>
            <person name="Collymore A."/>
            <person name="Cooke P."/>
            <person name="Costello M."/>
            <person name="D'Aco K."/>
            <person name="Daza R."/>
            <person name="De Haan G."/>
            <person name="DeGray S."/>
            <person name="DeMaso C."/>
            <person name="Dhargay N."/>
            <person name="Dooley K."/>
            <person name="Dooley E."/>
            <person name="Doricent M."/>
            <person name="Dorje P."/>
            <person name="Dorjee K."/>
            <person name="Dupes A."/>
            <person name="Elong R."/>
            <person name="Falk J."/>
            <person name="Farina A."/>
            <person name="Faro S."/>
            <person name="Ferguson D."/>
            <person name="Fisher S."/>
            <person name="Foley C.D."/>
            <person name="Franke A."/>
            <person name="Friedrich D."/>
            <person name="Gadbois L."/>
            <person name="Gearin G."/>
            <person name="Gearin C.R."/>
            <person name="Giannoukos G."/>
            <person name="Goode T."/>
            <person name="Graham J."/>
            <person name="Grandbois E."/>
            <person name="Grewal S."/>
            <person name="Gyaltsen K."/>
            <person name="Hafez N."/>
            <person name="Hagos B."/>
            <person name="Hall J."/>
            <person name="Henson C."/>
            <person name="Hollinger A."/>
            <person name="Honan T."/>
            <person name="Huard M.D."/>
            <person name="Hughes L."/>
            <person name="Hurhula B."/>
            <person name="Husby M.E."/>
            <person name="Kamat A."/>
            <person name="Kanga B."/>
            <person name="Kashin S."/>
            <person name="Khazanovich D."/>
            <person name="Kisner P."/>
            <person name="Lance K."/>
            <person name="Lara M."/>
            <person name="Lee W."/>
            <person name="Lennon N."/>
            <person name="Letendre F."/>
            <person name="LeVine R."/>
            <person name="Lipovsky A."/>
            <person name="Liu X."/>
            <person name="Liu J."/>
            <person name="Liu S."/>
            <person name="Lokyitsang T."/>
            <person name="Lokyitsang Y."/>
            <person name="Lubonja R."/>
            <person name="Lui A."/>
            <person name="MacDonald P."/>
            <person name="Magnisalis V."/>
            <person name="Maru K."/>
            <person name="Matthews C."/>
            <person name="McCusker W."/>
            <person name="McDonough S."/>
            <person name="Mehta T."/>
            <person name="Meldrim J."/>
            <person name="Meneus L."/>
            <person name="Mihai O."/>
            <person name="Mihalev A."/>
            <person name="Mihova T."/>
            <person name="Mittelman R."/>
            <person name="Mlenga V."/>
            <person name="Montmayeur A."/>
            <person name="Mulrain L."/>
            <person name="Navidi A."/>
            <person name="Naylor J."/>
            <person name="Negash T."/>
            <person name="Nguyen T."/>
            <person name="Nguyen N."/>
            <person name="Nicol R."/>
            <person name="Norbu C."/>
            <person name="Norbu N."/>
            <person name="Novod N."/>
            <person name="O'Neill B."/>
            <person name="Osman S."/>
            <person name="Markiewicz E."/>
            <person name="Oyono O.L."/>
            <person name="Patti C."/>
            <person name="Phunkhang P."/>
            <person name="Pierre F."/>
            <person name="Priest M."/>
            <person name="Raghuraman S."/>
            <person name="Rege F."/>
            <person name="Reyes R."/>
            <person name="Rise C."/>
            <person name="Rogov P."/>
            <person name="Ross K."/>
            <person name="Ryan E."/>
            <person name="Settipalli S."/>
            <person name="Shea T."/>
            <person name="Sherpa N."/>
            <person name="Shi L."/>
            <person name="Shih D."/>
            <person name="Sparrow T."/>
            <person name="Spaulding J."/>
            <person name="Stalker J."/>
            <person name="Stange-Thomann N."/>
            <person name="Stavropoulos S."/>
            <person name="Stone C."/>
            <person name="Strader C."/>
            <person name="Tesfaye S."/>
            <person name="Thomson T."/>
            <person name="Thoulutsang Y."/>
            <person name="Thoulutsang D."/>
            <person name="Topham K."/>
            <person name="Topping I."/>
            <person name="Tsamla T."/>
            <person name="Vassiliev H."/>
            <person name="Vo A."/>
            <person name="Wangchuk T."/>
            <person name="Wangdi T."/>
            <person name="Weiand M."/>
            <person name="Wilkinson J."/>
            <person name="Wilson A."/>
            <person name="Yadav S."/>
            <person name="Young G."/>
            <person name="Yu Q."/>
            <person name="Zembek L."/>
            <person name="Zhong D."/>
            <person name="Zimmer A."/>
            <person name="Zwirko Z."/>
            <person name="Jaffe D.B."/>
            <person name="Alvarez P."/>
            <person name="Brockman W."/>
            <person name="Butler J."/>
            <person name="Chin C."/>
            <person name="Gnerre S."/>
            <person name="Grabherr M."/>
            <person name="Kleber M."/>
            <person name="Mauceli E."/>
            <person name="MacCallum I."/>
        </authorList>
    </citation>
    <scope>NUCLEOTIDE SEQUENCE [LARGE SCALE GENOMIC DNA]</scope>
    <source>
        <strain evidence="19">Tucson 14024-0371.13</strain>
    </source>
</reference>
<dbReference type="PANTHER" id="PTHR13812:SF19">
    <property type="entry name" value="KETIMINE REDUCTASE MU-CRYSTALLIN"/>
    <property type="match status" value="1"/>
</dbReference>
<dbReference type="EC" id="1.5.1.25" evidence="2"/>
<evidence type="ECO:0000256" key="10">
    <source>
        <dbReference type="ARBA" id="ARBA00093248"/>
    </source>
</evidence>
<dbReference type="OrthoDB" id="41492at2759"/>
<dbReference type="GO" id="GO:0047127">
    <property type="term" value="F:thiomorpholine-carboxylate dehydrogenase activity"/>
    <property type="evidence" value="ECO:0007669"/>
    <property type="project" value="UniProtKB-EC"/>
</dbReference>
<evidence type="ECO:0000256" key="4">
    <source>
        <dbReference type="ARBA" id="ARBA00033420"/>
    </source>
</evidence>
<dbReference type="eggNOG" id="KOG3007">
    <property type="taxonomic scope" value="Eukaryota"/>
</dbReference>
<evidence type="ECO:0000256" key="6">
    <source>
        <dbReference type="ARBA" id="ARBA00093197"/>
    </source>
</evidence>